<keyword evidence="1" id="KW-1133">Transmembrane helix</keyword>
<protein>
    <submittedName>
        <fullName evidence="2">Uncharacterized protein</fullName>
    </submittedName>
</protein>
<proteinExistence type="predicted"/>
<gene>
    <name evidence="2" type="ORF">METZ01_LOCUS439256</name>
</gene>
<evidence type="ECO:0000313" key="2">
    <source>
        <dbReference type="EMBL" id="SVD86402.1"/>
    </source>
</evidence>
<feature type="transmembrane region" description="Helical" evidence="1">
    <location>
        <begin position="9"/>
        <end position="27"/>
    </location>
</feature>
<reference evidence="2" key="1">
    <citation type="submission" date="2018-05" db="EMBL/GenBank/DDBJ databases">
        <authorList>
            <person name="Lanie J.A."/>
            <person name="Ng W.-L."/>
            <person name="Kazmierczak K.M."/>
            <person name="Andrzejewski T.M."/>
            <person name="Davidsen T.M."/>
            <person name="Wayne K.J."/>
            <person name="Tettelin H."/>
            <person name="Glass J.I."/>
            <person name="Rusch D."/>
            <person name="Podicherti R."/>
            <person name="Tsui H.-C.T."/>
            <person name="Winkler M.E."/>
        </authorList>
    </citation>
    <scope>NUCLEOTIDE SEQUENCE</scope>
</reference>
<accession>A0A382YT11</accession>
<dbReference type="AlphaFoldDB" id="A0A382YT11"/>
<feature type="non-terminal residue" evidence="2">
    <location>
        <position position="197"/>
    </location>
</feature>
<keyword evidence="1" id="KW-0812">Transmembrane</keyword>
<evidence type="ECO:0000256" key="1">
    <source>
        <dbReference type="SAM" id="Phobius"/>
    </source>
</evidence>
<keyword evidence="1" id="KW-0472">Membrane</keyword>
<organism evidence="2">
    <name type="scientific">marine metagenome</name>
    <dbReference type="NCBI Taxonomy" id="408172"/>
    <lineage>
        <taxon>unclassified sequences</taxon>
        <taxon>metagenomes</taxon>
        <taxon>ecological metagenomes</taxon>
    </lineage>
</organism>
<dbReference type="EMBL" id="UINC01178318">
    <property type="protein sequence ID" value="SVD86402.1"/>
    <property type="molecule type" value="Genomic_DNA"/>
</dbReference>
<sequence>MLLFKKKLYFYLYIFFLIFVLIINEFSTNKAYSKNFIISDIEVEEKYDLNFNKSKVIDKGFIQAFKILIYKMVEKKDRSKFKNISLKQIKSLIENFSIVDEKFIDNKYTNKFEVQFNRKKILNFFEKKNVISSLPKEVKSFFLPILIDTKTSELYNLNKNIFFNNWNIKLQKHHLINYVLPNEDIEDYLIIKKNISN</sequence>
<name>A0A382YT11_9ZZZZ</name>